<evidence type="ECO:0000313" key="1">
    <source>
        <dbReference type="EMBL" id="QJB01327.1"/>
    </source>
</evidence>
<organism evidence="2">
    <name type="scientific">viral metagenome</name>
    <dbReference type="NCBI Taxonomy" id="1070528"/>
    <lineage>
        <taxon>unclassified sequences</taxon>
        <taxon>metagenomes</taxon>
        <taxon>organismal metagenomes</taxon>
    </lineage>
</organism>
<proteinExistence type="predicted"/>
<gene>
    <name evidence="1" type="ORF">MM171A00115_0080</name>
    <name evidence="2" type="ORF">MM171B00172_0053</name>
</gene>
<accession>A0A6M3MAA6</accession>
<reference evidence="2" key="1">
    <citation type="submission" date="2020-03" db="EMBL/GenBank/DDBJ databases">
        <title>The deep terrestrial virosphere.</title>
        <authorList>
            <person name="Holmfeldt K."/>
            <person name="Nilsson E."/>
            <person name="Simone D."/>
            <person name="Lopez-Fernandez M."/>
            <person name="Wu X."/>
            <person name="de Brujin I."/>
            <person name="Lundin D."/>
            <person name="Andersson A."/>
            <person name="Bertilsson S."/>
            <person name="Dopson M."/>
        </authorList>
    </citation>
    <scope>NUCLEOTIDE SEQUENCE</scope>
    <source>
        <strain evidence="1">MM171A00115</strain>
        <strain evidence="2">MM171B00172</strain>
    </source>
</reference>
<dbReference type="AlphaFoldDB" id="A0A6M3MAA6"/>
<protein>
    <submittedName>
        <fullName evidence="2">Uncharacterized protein</fullName>
    </submittedName>
</protein>
<evidence type="ECO:0000313" key="2">
    <source>
        <dbReference type="EMBL" id="QJB04811.1"/>
    </source>
</evidence>
<dbReference type="EMBL" id="MT143890">
    <property type="protein sequence ID" value="QJB04811.1"/>
    <property type="molecule type" value="Genomic_DNA"/>
</dbReference>
<dbReference type="EMBL" id="MT143707">
    <property type="protein sequence ID" value="QJB01327.1"/>
    <property type="molecule type" value="Genomic_DNA"/>
</dbReference>
<sequence length="188" mass="20479">MSSLISADQMAEWRALRGEGMVSAVGEYTPEEFWRALDAIDALAADNKRLQAECQMLRGLTPEAPPRPPEGEGLPRFGLRWNGPGQPVSVPMDDGYWTPWHLAKSAADHSADAPPLVLDECLRGIYAVRYRDNWDGQGDIYHAIAEKTARGEWVHNDSGTRLLQFEGDAILAAWLLTAAPAPSAGGVA</sequence>
<name>A0A6M3MAA6_9ZZZZ</name>